<keyword evidence="3" id="KW-1185">Reference proteome</keyword>
<organism evidence="2 3">
    <name type="scientific">Aquamicrobium zhengzhouense</name>
    <dbReference type="NCBI Taxonomy" id="2781738"/>
    <lineage>
        <taxon>Bacteria</taxon>
        <taxon>Pseudomonadati</taxon>
        <taxon>Pseudomonadota</taxon>
        <taxon>Alphaproteobacteria</taxon>
        <taxon>Hyphomicrobiales</taxon>
        <taxon>Phyllobacteriaceae</taxon>
        <taxon>Aquamicrobium</taxon>
    </lineage>
</organism>
<accession>A0ABS0SAQ7</accession>
<dbReference type="RefSeq" id="WP_198475674.1">
    <property type="nucleotide sequence ID" value="NZ_JADGMQ010000003.1"/>
</dbReference>
<keyword evidence="1" id="KW-0472">Membrane</keyword>
<keyword evidence="1" id="KW-1133">Transmembrane helix</keyword>
<dbReference type="EMBL" id="JADGMQ010000003">
    <property type="protein sequence ID" value="MBI1620375.1"/>
    <property type="molecule type" value="Genomic_DNA"/>
</dbReference>
<evidence type="ECO:0008006" key="4">
    <source>
        <dbReference type="Google" id="ProtNLM"/>
    </source>
</evidence>
<gene>
    <name evidence="2" type="ORF">IOD40_06815</name>
</gene>
<evidence type="ECO:0000313" key="3">
    <source>
        <dbReference type="Proteomes" id="UP000601789"/>
    </source>
</evidence>
<feature type="transmembrane region" description="Helical" evidence="1">
    <location>
        <begin position="81"/>
        <end position="102"/>
    </location>
</feature>
<reference evidence="2 3" key="1">
    <citation type="submission" date="2020-10" db="EMBL/GenBank/DDBJ databases">
        <title>Aquamicrobium zhengzhouensis sp. nov., a exopolysaccharide producing bacterium isolated from farmland soil.</title>
        <authorList>
            <person name="Wang X."/>
        </authorList>
    </citation>
    <scope>NUCLEOTIDE SEQUENCE [LARGE SCALE GENOMIC DNA]</scope>
    <source>
        <strain evidence="3">cd-1</strain>
    </source>
</reference>
<evidence type="ECO:0000256" key="1">
    <source>
        <dbReference type="SAM" id="Phobius"/>
    </source>
</evidence>
<proteinExistence type="predicted"/>
<sequence length="103" mass="11366">MTDKANEMDGDLRARVVTLEHASAAKEQRLSALEAWQRQRDIDSARHDEKWNAMEARIDARFSGLESSVGEIKNALSRINWAIILGIIAGIVGFMIKGGFAAP</sequence>
<name>A0ABS0SAQ7_9HYPH</name>
<dbReference type="Proteomes" id="UP000601789">
    <property type="component" value="Unassembled WGS sequence"/>
</dbReference>
<evidence type="ECO:0000313" key="2">
    <source>
        <dbReference type="EMBL" id="MBI1620375.1"/>
    </source>
</evidence>
<comment type="caution">
    <text evidence="2">The sequence shown here is derived from an EMBL/GenBank/DDBJ whole genome shotgun (WGS) entry which is preliminary data.</text>
</comment>
<keyword evidence="1" id="KW-0812">Transmembrane</keyword>
<protein>
    <recommendedName>
        <fullName evidence="4">DUF1640 domain-containing protein</fullName>
    </recommendedName>
</protein>